<dbReference type="EC" id="3.4.24.-" evidence="3"/>
<feature type="domain" description="Peptidase M12A" evidence="4">
    <location>
        <begin position="103"/>
        <end position="301"/>
    </location>
</feature>
<reference evidence="5" key="1">
    <citation type="submission" date="2023-10" db="EMBL/GenBank/DDBJ databases">
        <title>Genome assembly of Pristionchus species.</title>
        <authorList>
            <person name="Yoshida K."/>
            <person name="Sommer R.J."/>
        </authorList>
    </citation>
    <scope>NUCLEOTIDE SEQUENCE</scope>
    <source>
        <strain evidence="5">RS0144</strain>
    </source>
</reference>
<sequence length="301" mass="34116">AEYEKELKKEGFDLKVLHEEIKEESREVLEEFGSKSMQADIAALRADYERAAVHSANETKEITELEINNGICGDLYEGDLELTPEQWKAATEADPLNPTTRRQALTNLVRMWNPIGQPLIPYNYAPGFPADKKSVIKASIDFWEERTCVRFRPDTSSDKDVVQFNHEADGCSSSVGMRGGVQKINLGKVCLSVTVVAHEVSHAFGTLHVQGRSDTEKFVRIDTANIKEGKAHNFLKEPATGFSHYDIPYEFGSMQHYHEKAFALNSSRPTIYATKAYEKFQYSMEAPRATFYDTLLINRMY</sequence>
<keyword evidence="1" id="KW-1015">Disulfide bond</keyword>
<keyword evidence="2 3" id="KW-0645">Protease</keyword>
<dbReference type="PANTHER" id="PTHR10127:SF793">
    <property type="entry name" value="ZINC METALLOPROTEINASE NAS-31"/>
    <property type="match status" value="1"/>
</dbReference>
<feature type="binding site" evidence="2">
    <location>
        <position position="208"/>
    </location>
    <ligand>
        <name>Zn(2+)</name>
        <dbReference type="ChEBI" id="CHEBI:29105"/>
        <note>catalytic</note>
    </ligand>
</feature>
<dbReference type="SUPFAM" id="SSF55486">
    <property type="entry name" value="Metalloproteases ('zincins'), catalytic domain"/>
    <property type="match status" value="1"/>
</dbReference>
<evidence type="ECO:0000313" key="6">
    <source>
        <dbReference type="Proteomes" id="UP001432027"/>
    </source>
</evidence>
<keyword evidence="6" id="KW-1185">Reference proteome</keyword>
<name>A0AAV5TK51_9BILA</name>
<feature type="active site" evidence="2">
    <location>
        <position position="199"/>
    </location>
</feature>
<dbReference type="AlphaFoldDB" id="A0AAV5TK51"/>
<dbReference type="PANTHER" id="PTHR10127">
    <property type="entry name" value="DISCOIDIN, CUB, EGF, LAMININ , AND ZINC METALLOPROTEASE DOMAIN CONTAINING"/>
    <property type="match status" value="1"/>
</dbReference>
<dbReference type="PROSITE" id="PS51864">
    <property type="entry name" value="ASTACIN"/>
    <property type="match status" value="1"/>
</dbReference>
<dbReference type="Pfam" id="PF01400">
    <property type="entry name" value="Astacin"/>
    <property type="match status" value="1"/>
</dbReference>
<dbReference type="GO" id="GO:0008270">
    <property type="term" value="F:zinc ion binding"/>
    <property type="evidence" value="ECO:0007669"/>
    <property type="project" value="UniProtKB-UniRule"/>
</dbReference>
<feature type="binding site" evidence="2">
    <location>
        <position position="202"/>
    </location>
    <ligand>
        <name>Zn(2+)</name>
        <dbReference type="ChEBI" id="CHEBI:29105"/>
        <note>catalytic</note>
    </ligand>
</feature>
<comment type="caution">
    <text evidence="5">The sequence shown here is derived from an EMBL/GenBank/DDBJ whole genome shotgun (WGS) entry which is preliminary data.</text>
</comment>
<dbReference type="EMBL" id="BTSX01000004">
    <property type="protein sequence ID" value="GMS94582.1"/>
    <property type="molecule type" value="Genomic_DNA"/>
</dbReference>
<protein>
    <recommendedName>
        <fullName evidence="3">Metalloendopeptidase</fullName>
        <ecNumber evidence="3">3.4.24.-</ecNumber>
    </recommendedName>
</protein>
<dbReference type="PRINTS" id="PR00480">
    <property type="entry name" value="ASTACIN"/>
</dbReference>
<gene>
    <name evidence="5" type="ORF">PENTCL1PPCAC_16757</name>
</gene>
<dbReference type="Proteomes" id="UP001432027">
    <property type="component" value="Unassembled WGS sequence"/>
</dbReference>
<keyword evidence="2 3" id="KW-0378">Hydrolase</keyword>
<comment type="cofactor">
    <cofactor evidence="2 3">
        <name>Zn(2+)</name>
        <dbReference type="ChEBI" id="CHEBI:29105"/>
    </cofactor>
    <text evidence="2 3">Binds 1 zinc ion per subunit.</text>
</comment>
<feature type="non-terminal residue" evidence="5">
    <location>
        <position position="1"/>
    </location>
</feature>
<dbReference type="InterPro" id="IPR034035">
    <property type="entry name" value="Astacin-like_dom"/>
</dbReference>
<feature type="binding site" evidence="2">
    <location>
        <position position="198"/>
    </location>
    <ligand>
        <name>Zn(2+)</name>
        <dbReference type="ChEBI" id="CHEBI:29105"/>
        <note>catalytic</note>
    </ligand>
</feature>
<evidence type="ECO:0000256" key="1">
    <source>
        <dbReference type="ARBA" id="ARBA00023157"/>
    </source>
</evidence>
<evidence type="ECO:0000313" key="5">
    <source>
        <dbReference type="EMBL" id="GMS94582.1"/>
    </source>
</evidence>
<keyword evidence="2 3" id="KW-0482">Metalloprotease</keyword>
<evidence type="ECO:0000256" key="3">
    <source>
        <dbReference type="RuleBase" id="RU361183"/>
    </source>
</evidence>
<dbReference type="FunFam" id="3.40.390.10:FF:000057">
    <property type="entry name" value="Zinc metalloproteinase"/>
    <property type="match status" value="1"/>
</dbReference>
<accession>A0AAV5TK51</accession>
<dbReference type="InterPro" id="IPR001506">
    <property type="entry name" value="Peptidase_M12A"/>
</dbReference>
<dbReference type="CDD" id="cd04280">
    <property type="entry name" value="ZnMc_astacin_like"/>
    <property type="match status" value="1"/>
</dbReference>
<dbReference type="Gene3D" id="3.40.390.10">
    <property type="entry name" value="Collagenase (Catalytic Domain)"/>
    <property type="match status" value="1"/>
</dbReference>
<dbReference type="SMART" id="SM00235">
    <property type="entry name" value="ZnMc"/>
    <property type="match status" value="1"/>
</dbReference>
<keyword evidence="2 3" id="KW-0479">Metal-binding</keyword>
<evidence type="ECO:0000256" key="2">
    <source>
        <dbReference type="PROSITE-ProRule" id="PRU01211"/>
    </source>
</evidence>
<organism evidence="5 6">
    <name type="scientific">Pristionchus entomophagus</name>
    <dbReference type="NCBI Taxonomy" id="358040"/>
    <lineage>
        <taxon>Eukaryota</taxon>
        <taxon>Metazoa</taxon>
        <taxon>Ecdysozoa</taxon>
        <taxon>Nematoda</taxon>
        <taxon>Chromadorea</taxon>
        <taxon>Rhabditida</taxon>
        <taxon>Rhabditina</taxon>
        <taxon>Diplogasteromorpha</taxon>
        <taxon>Diplogasteroidea</taxon>
        <taxon>Neodiplogasteridae</taxon>
        <taxon>Pristionchus</taxon>
    </lineage>
</organism>
<dbReference type="InterPro" id="IPR024079">
    <property type="entry name" value="MetalloPept_cat_dom_sf"/>
</dbReference>
<dbReference type="GO" id="GO:0004222">
    <property type="term" value="F:metalloendopeptidase activity"/>
    <property type="evidence" value="ECO:0007669"/>
    <property type="project" value="UniProtKB-UniRule"/>
</dbReference>
<dbReference type="InterPro" id="IPR006026">
    <property type="entry name" value="Peptidase_Metallo"/>
</dbReference>
<proteinExistence type="predicted"/>
<keyword evidence="2 3" id="KW-0862">Zinc</keyword>
<comment type="caution">
    <text evidence="2">Lacks conserved residue(s) required for the propagation of feature annotation.</text>
</comment>
<evidence type="ECO:0000259" key="4">
    <source>
        <dbReference type="PROSITE" id="PS51864"/>
    </source>
</evidence>
<dbReference type="GO" id="GO:0006508">
    <property type="term" value="P:proteolysis"/>
    <property type="evidence" value="ECO:0007669"/>
    <property type="project" value="UniProtKB-KW"/>
</dbReference>